<reference evidence="3" key="1">
    <citation type="submission" date="2020-05" db="EMBL/GenBank/DDBJ databases">
        <title>Mycena genomes resolve the evolution of fungal bioluminescence.</title>
        <authorList>
            <person name="Tsai I.J."/>
        </authorList>
    </citation>
    <scope>NUCLEOTIDE SEQUENCE</scope>
    <source>
        <strain evidence="3">171206Taipei</strain>
    </source>
</reference>
<feature type="compositionally biased region" description="Basic residues" evidence="2">
    <location>
        <begin position="341"/>
        <end position="360"/>
    </location>
</feature>
<keyword evidence="4" id="KW-1185">Reference proteome</keyword>
<dbReference type="RefSeq" id="XP_037213108.1">
    <property type="nucleotide sequence ID" value="XM_037370516.1"/>
</dbReference>
<accession>A0A8H6RZ01</accession>
<name>A0A8H6RZ01_9AGAR</name>
<evidence type="ECO:0000313" key="4">
    <source>
        <dbReference type="Proteomes" id="UP000636479"/>
    </source>
</evidence>
<dbReference type="GeneID" id="59353032"/>
<evidence type="ECO:0000313" key="3">
    <source>
        <dbReference type="EMBL" id="KAF7288956.1"/>
    </source>
</evidence>
<comment type="caution">
    <text evidence="3">The sequence shown here is derived from an EMBL/GenBank/DDBJ whole genome shotgun (WGS) entry which is preliminary data.</text>
</comment>
<evidence type="ECO:0000256" key="2">
    <source>
        <dbReference type="SAM" id="MobiDB-lite"/>
    </source>
</evidence>
<protein>
    <submittedName>
        <fullName evidence="3">Uncharacterized protein</fullName>
    </submittedName>
</protein>
<gene>
    <name evidence="3" type="ORF">MIND_01412200</name>
</gene>
<proteinExistence type="predicted"/>
<feature type="compositionally biased region" description="Low complexity" evidence="2">
    <location>
        <begin position="281"/>
        <end position="304"/>
    </location>
</feature>
<evidence type="ECO:0000256" key="1">
    <source>
        <dbReference type="SAM" id="Coils"/>
    </source>
</evidence>
<dbReference type="EMBL" id="JACAZF010000018">
    <property type="protein sequence ID" value="KAF7288956.1"/>
    <property type="molecule type" value="Genomic_DNA"/>
</dbReference>
<feature type="compositionally biased region" description="Low complexity" evidence="2">
    <location>
        <begin position="25"/>
        <end position="35"/>
    </location>
</feature>
<feature type="region of interest" description="Disordered" evidence="2">
    <location>
        <begin position="281"/>
        <end position="360"/>
    </location>
</feature>
<organism evidence="3 4">
    <name type="scientific">Mycena indigotica</name>
    <dbReference type="NCBI Taxonomy" id="2126181"/>
    <lineage>
        <taxon>Eukaryota</taxon>
        <taxon>Fungi</taxon>
        <taxon>Dikarya</taxon>
        <taxon>Basidiomycota</taxon>
        <taxon>Agaricomycotina</taxon>
        <taxon>Agaricomycetes</taxon>
        <taxon>Agaricomycetidae</taxon>
        <taxon>Agaricales</taxon>
        <taxon>Marasmiineae</taxon>
        <taxon>Mycenaceae</taxon>
        <taxon>Mycena</taxon>
    </lineage>
</organism>
<sequence>MSSAGGARPLKRQREDTDDGGTTGGPPAAKRGTTAHAVASSDLEDWNAAVQSLQTARIPIPPPRVLEQCRAHYQSFLAEYDRALDTLHRAEQRLTLFEQQAAGDGTPRVISDALKIPNVQVFRDAVNVELNEIVAAARAKAEADLAIVHKSAIAYVRAKYTAQVAVYRDGVNVAQRADAFEVCLQAYAQGIIESAPGGGEIQKWNAAISRLRAAIYETMSNHGYDFAEKLREDTARKDAKATAVATARAKAETEEAAKPVGELIKEQVDERLVELEKQVKSLAASHTPATAPPAATSSSTTPRPNGKPQPAPHKSQRGSGSGGGKPPAKNGNGAVADSKKTPKAGKAKRQTQGRQKTTTR</sequence>
<dbReference type="OrthoDB" id="3055903at2759"/>
<dbReference type="AlphaFoldDB" id="A0A8H6RZ01"/>
<keyword evidence="1" id="KW-0175">Coiled coil</keyword>
<dbReference type="Proteomes" id="UP000636479">
    <property type="component" value="Unassembled WGS sequence"/>
</dbReference>
<feature type="coiled-coil region" evidence="1">
    <location>
        <begin position="73"/>
        <end position="100"/>
    </location>
</feature>
<feature type="region of interest" description="Disordered" evidence="2">
    <location>
        <begin position="1"/>
        <end position="38"/>
    </location>
</feature>